<gene>
    <name evidence="1" type="ORF">PQJ61_02375</name>
</gene>
<organism evidence="1 2">
    <name type="scientific">Candidatus Thalassospirochaeta sargassi</name>
    <dbReference type="NCBI Taxonomy" id="3119039"/>
    <lineage>
        <taxon>Bacteria</taxon>
        <taxon>Pseudomonadati</taxon>
        <taxon>Spirochaetota</taxon>
        <taxon>Spirochaetia</taxon>
        <taxon>Spirochaetales</taxon>
        <taxon>Spirochaetaceae</taxon>
        <taxon>Candidatus Thalassospirochaeta</taxon>
    </lineage>
</organism>
<dbReference type="Proteomes" id="UP001221217">
    <property type="component" value="Unassembled WGS sequence"/>
</dbReference>
<dbReference type="InterPro" id="IPR012349">
    <property type="entry name" value="Split_barrel_FMN-bd"/>
</dbReference>
<protein>
    <submittedName>
        <fullName evidence="1">Pyridoxamine 5'-phosphate oxidase family protein</fullName>
    </submittedName>
</protein>
<dbReference type="Pfam" id="PF12900">
    <property type="entry name" value="Pyridox_ox_2"/>
    <property type="match status" value="1"/>
</dbReference>
<proteinExistence type="predicted"/>
<comment type="caution">
    <text evidence="1">The sequence shown here is derived from an EMBL/GenBank/DDBJ whole genome shotgun (WGS) entry which is preliminary data.</text>
</comment>
<sequence>MRRSKQEITDSTEIQNIISRARTARLGINREGAPYVLPMNFGFADNTFYFHCADSGLKLDLLQADPRVCIEIDESSELQTGEVSNPCKWGVNYRSVIAIGTAEILTDIDLKRTALKIIISQFAGNNAPEMPEASIKATTVFRVKSENLTAKHSS</sequence>
<dbReference type="Gene3D" id="2.30.110.10">
    <property type="entry name" value="Electron Transport, Fmn-binding Protein, Chain A"/>
    <property type="match status" value="1"/>
</dbReference>
<dbReference type="AlphaFoldDB" id="A0AAJ1IG64"/>
<dbReference type="PANTHER" id="PTHR34071:SF2">
    <property type="entry name" value="FLAVIN-NUCLEOTIDE-BINDING PROTEIN"/>
    <property type="match status" value="1"/>
</dbReference>
<accession>A0AAJ1IG64</accession>
<dbReference type="SUPFAM" id="SSF50475">
    <property type="entry name" value="FMN-binding split barrel"/>
    <property type="match status" value="1"/>
</dbReference>
<name>A0AAJ1IG64_9SPIO</name>
<evidence type="ECO:0000313" key="2">
    <source>
        <dbReference type="Proteomes" id="UP001221217"/>
    </source>
</evidence>
<reference evidence="1 2" key="1">
    <citation type="submission" date="2022-12" db="EMBL/GenBank/DDBJ databases">
        <title>Metagenome assembled genome from gulf of manar.</title>
        <authorList>
            <person name="Kohli P."/>
            <person name="Pk S."/>
            <person name="Venkata Ramana C."/>
            <person name="Sasikala C."/>
        </authorList>
    </citation>
    <scope>NUCLEOTIDE SEQUENCE [LARGE SCALE GENOMIC DNA]</scope>
    <source>
        <strain evidence="1">JB008</strain>
    </source>
</reference>
<dbReference type="EMBL" id="JAQQAL010000008">
    <property type="protein sequence ID" value="MDC7225591.1"/>
    <property type="molecule type" value="Genomic_DNA"/>
</dbReference>
<dbReference type="InterPro" id="IPR024747">
    <property type="entry name" value="Pyridox_Oxase-rel"/>
</dbReference>
<evidence type="ECO:0000313" key="1">
    <source>
        <dbReference type="EMBL" id="MDC7225591.1"/>
    </source>
</evidence>
<dbReference type="PANTHER" id="PTHR34071">
    <property type="entry name" value="5-NITROIMIDAZOLE ANTIBIOTICS RESISTANCE PROTEIN, NIMA-FAMILY-RELATED PROTEIN-RELATED"/>
    <property type="match status" value="1"/>
</dbReference>